<dbReference type="CDD" id="cd04770">
    <property type="entry name" value="HTH_HMRTR"/>
    <property type="match status" value="1"/>
</dbReference>
<evidence type="ECO:0000256" key="2">
    <source>
        <dbReference type="SAM" id="Coils"/>
    </source>
</evidence>
<feature type="coiled-coil region" evidence="2">
    <location>
        <begin position="88"/>
        <end position="115"/>
    </location>
</feature>
<evidence type="ECO:0000256" key="1">
    <source>
        <dbReference type="ARBA" id="ARBA00023125"/>
    </source>
</evidence>
<dbReference type="GO" id="GO:0003677">
    <property type="term" value="F:DNA binding"/>
    <property type="evidence" value="ECO:0007669"/>
    <property type="project" value="UniProtKB-KW"/>
</dbReference>
<proteinExistence type="predicted"/>
<dbReference type="InterPro" id="IPR047057">
    <property type="entry name" value="MerR_fam"/>
</dbReference>
<dbReference type="PRINTS" id="PR00040">
    <property type="entry name" value="HTHMERR"/>
</dbReference>
<gene>
    <name evidence="4" type="ORF">DX914_05040</name>
</gene>
<dbReference type="PROSITE" id="PS50937">
    <property type="entry name" value="HTH_MERR_2"/>
    <property type="match status" value="1"/>
</dbReference>
<dbReference type="AlphaFoldDB" id="A0A371K6X3"/>
<dbReference type="Proteomes" id="UP000264492">
    <property type="component" value="Unassembled WGS sequence"/>
</dbReference>
<dbReference type="Gene3D" id="1.10.1660.10">
    <property type="match status" value="1"/>
</dbReference>
<dbReference type="SUPFAM" id="SSF46955">
    <property type="entry name" value="Putative DNA-binding domain"/>
    <property type="match status" value="1"/>
</dbReference>
<protein>
    <submittedName>
        <fullName evidence="4">Heavy metal-responsive transcriptional regulator</fullName>
    </submittedName>
</protein>
<dbReference type="SMART" id="SM00422">
    <property type="entry name" value="HTH_MERR"/>
    <property type="match status" value="1"/>
</dbReference>
<evidence type="ECO:0000313" key="5">
    <source>
        <dbReference type="Proteomes" id="UP000264492"/>
    </source>
</evidence>
<dbReference type="PROSITE" id="PS00552">
    <property type="entry name" value="HTH_MERR_1"/>
    <property type="match status" value="1"/>
</dbReference>
<dbReference type="InterPro" id="IPR009061">
    <property type="entry name" value="DNA-bd_dom_put_sf"/>
</dbReference>
<keyword evidence="1" id="KW-0238">DNA-binding</keyword>
<keyword evidence="2" id="KW-0175">Coiled coil</keyword>
<evidence type="ECO:0000259" key="3">
    <source>
        <dbReference type="PROSITE" id="PS50937"/>
    </source>
</evidence>
<feature type="domain" description="HTH merR-type" evidence="3">
    <location>
        <begin position="7"/>
        <end position="76"/>
    </location>
</feature>
<dbReference type="PANTHER" id="PTHR30204:SF92">
    <property type="entry name" value="HTH-TYPE TRANSCRIPTIONAL REGULATOR ZNTR"/>
    <property type="match status" value="1"/>
</dbReference>
<dbReference type="InterPro" id="IPR000551">
    <property type="entry name" value="MerR-type_HTH_dom"/>
</dbReference>
<keyword evidence="5" id="KW-1185">Reference proteome</keyword>
<dbReference type="Pfam" id="PF13411">
    <property type="entry name" value="MerR_1"/>
    <property type="match status" value="1"/>
</dbReference>
<reference evidence="4 5" key="1">
    <citation type="submission" date="2018-08" db="EMBL/GenBank/DDBJ databases">
        <title>Lysobacter sp. zong2l5, whole genome shotgun sequence.</title>
        <authorList>
            <person name="Zhang X."/>
            <person name="Feng G."/>
            <person name="Zhu H."/>
        </authorList>
    </citation>
    <scope>NUCLEOTIDE SEQUENCE [LARGE SCALE GENOMIC DNA]</scope>
    <source>
        <strain evidence="5">zong2l5</strain>
    </source>
</reference>
<dbReference type="EMBL" id="QTSU01000001">
    <property type="protein sequence ID" value="RDZ29699.1"/>
    <property type="molecule type" value="Genomic_DNA"/>
</dbReference>
<organism evidence="4 5">
    <name type="scientific">Lysobacter silvisoli</name>
    <dbReference type="NCBI Taxonomy" id="2293254"/>
    <lineage>
        <taxon>Bacteria</taxon>
        <taxon>Pseudomonadati</taxon>
        <taxon>Pseudomonadota</taxon>
        <taxon>Gammaproteobacteria</taxon>
        <taxon>Lysobacterales</taxon>
        <taxon>Lysobacteraceae</taxon>
        <taxon>Lysobacter</taxon>
    </lineage>
</organism>
<dbReference type="OrthoDB" id="9808480at2"/>
<comment type="caution">
    <text evidence="4">The sequence shown here is derived from an EMBL/GenBank/DDBJ whole genome shotgun (WGS) entry which is preliminary data.</text>
</comment>
<sequence length="141" mass="15596">MAEGTAAMQIGQLAKRAGVAIDTVRYYERNGILPLPERQASGYRAYDERDVDRLRFLRRAKALGFTLTEIRDLLELSSRRDDDMGGLKAAANEKLADVERKLAELSRVRDGLRQLVDACPGHGALQRCPILAALAQEEDAA</sequence>
<name>A0A371K6X3_9GAMM</name>
<accession>A0A371K6X3</accession>
<evidence type="ECO:0000313" key="4">
    <source>
        <dbReference type="EMBL" id="RDZ29699.1"/>
    </source>
</evidence>
<dbReference type="GO" id="GO:0003700">
    <property type="term" value="F:DNA-binding transcription factor activity"/>
    <property type="evidence" value="ECO:0007669"/>
    <property type="project" value="InterPro"/>
</dbReference>
<dbReference type="PANTHER" id="PTHR30204">
    <property type="entry name" value="REDOX-CYCLING DRUG-SENSING TRANSCRIPTIONAL ACTIVATOR SOXR"/>
    <property type="match status" value="1"/>
</dbReference>